<protein>
    <recommendedName>
        <fullName evidence="3">DUF305 domain-containing protein</fullName>
    </recommendedName>
</protein>
<dbReference type="AlphaFoldDB" id="A0A1P8DRE9"/>
<evidence type="ECO:0000256" key="1">
    <source>
        <dbReference type="SAM" id="SignalP"/>
    </source>
</evidence>
<feature type="signal peptide" evidence="1">
    <location>
        <begin position="1"/>
        <end position="19"/>
    </location>
</feature>
<name>A0A1P8DRE9_VIBPH</name>
<dbReference type="EMBL" id="KX957972">
    <property type="protein sequence ID" value="APU91712.1"/>
    <property type="molecule type" value="Genomic_DNA"/>
</dbReference>
<evidence type="ECO:0000313" key="2">
    <source>
        <dbReference type="EMBL" id="APU91712.1"/>
    </source>
</evidence>
<proteinExistence type="predicted"/>
<accession>A0A1P8DRE9</accession>
<geneLocation type="plasmid" evidence="2">
    <name>pVPS91</name>
</geneLocation>
<feature type="chain" id="PRO_5010184315" description="DUF305 domain-containing protein" evidence="1">
    <location>
        <begin position="20"/>
        <end position="207"/>
    </location>
</feature>
<keyword evidence="2" id="KW-0614">Plasmid</keyword>
<keyword evidence="1" id="KW-0732">Signal</keyword>
<dbReference type="GeneID" id="83585843"/>
<evidence type="ECO:0008006" key="3">
    <source>
        <dbReference type="Google" id="ProtNLM"/>
    </source>
</evidence>
<sequence>MKNYLVLLSILLFASTSSAESVAVPTKKDLMNHHIESLEHNYIGQSVNLYDESAVHTAMKQHQEYLMLCSHRIASLKCELAAEHLLVLDKAMTSHVELKEDLASMWAVKKSLAPTHHVELQEQASSKGYELLSSYITKQACTLPNGDMDLDCLTGENATSELYENLLNAIRRLTLRRSLFLDTQDEEREIEILKKEIVADAISKEIQ</sequence>
<dbReference type="RefSeq" id="WP_053309138.1">
    <property type="nucleotide sequence ID" value="NZ_CP035701.1"/>
</dbReference>
<reference evidence="2" key="1">
    <citation type="submission" date="2016-10" db="EMBL/GenBank/DDBJ databases">
        <title>Evolution and Comparative Genomics of Conjugative MDR Plasmids in Vibrio species.</title>
        <authorList>
            <person name="Li R."/>
            <person name="Ye L."/>
            <person name="Wong M.Ho.Yin."/>
            <person name="Zheng Z."/>
            <person name="Chan E.Wai.Chi."/>
            <person name="Chen S."/>
        </authorList>
    </citation>
    <scope>NUCLEOTIDE SEQUENCE</scope>
    <source>
        <plasmid evidence="2">pVPS91</plasmid>
    </source>
</reference>
<organism evidence="2">
    <name type="scientific">Vibrio parahaemolyticus</name>
    <dbReference type="NCBI Taxonomy" id="670"/>
    <lineage>
        <taxon>Bacteria</taxon>
        <taxon>Pseudomonadati</taxon>
        <taxon>Pseudomonadota</taxon>
        <taxon>Gammaproteobacteria</taxon>
        <taxon>Vibrionales</taxon>
        <taxon>Vibrionaceae</taxon>
        <taxon>Vibrio</taxon>
    </lineage>
</organism>